<feature type="compositionally biased region" description="Low complexity" evidence="1">
    <location>
        <begin position="50"/>
        <end position="59"/>
    </location>
</feature>
<dbReference type="PANTHER" id="PTHR33132">
    <property type="entry name" value="OSJNBB0118P14.9 PROTEIN"/>
    <property type="match status" value="1"/>
</dbReference>
<dbReference type="Proteomes" id="UP001408789">
    <property type="component" value="Unassembled WGS sequence"/>
</dbReference>
<feature type="region of interest" description="Disordered" evidence="1">
    <location>
        <begin position="41"/>
        <end position="116"/>
    </location>
</feature>
<sequence>MVRPHALTIATISSSSSSFSSSMSTFSSPARSTSPTVRINFSINNRHTSPGRSISSTSSNRNAKINGDRNGSKQVTWRHGSKKTCLCSPTKHPGSFRCSLHKNSNSRNSNGNQDNTVSYRSHRLYAQRSAMTNSIVRLGAVEGDLIKRALAALIRPSSHQQRRRSDFQPRPSRLSVMSKVGE</sequence>
<evidence type="ECO:0000256" key="1">
    <source>
        <dbReference type="SAM" id="MobiDB-lite"/>
    </source>
</evidence>
<feature type="compositionally biased region" description="Polar residues" evidence="1">
    <location>
        <begin position="101"/>
        <end position="116"/>
    </location>
</feature>
<evidence type="ECO:0008006" key="4">
    <source>
        <dbReference type="Google" id="ProtNLM"/>
    </source>
</evidence>
<evidence type="ECO:0000313" key="2">
    <source>
        <dbReference type="EMBL" id="KAK9049133.1"/>
    </source>
</evidence>
<organism evidence="2 3">
    <name type="scientific">Deinandra increscens subsp. villosa</name>
    <dbReference type="NCBI Taxonomy" id="3103831"/>
    <lineage>
        <taxon>Eukaryota</taxon>
        <taxon>Viridiplantae</taxon>
        <taxon>Streptophyta</taxon>
        <taxon>Embryophyta</taxon>
        <taxon>Tracheophyta</taxon>
        <taxon>Spermatophyta</taxon>
        <taxon>Magnoliopsida</taxon>
        <taxon>eudicotyledons</taxon>
        <taxon>Gunneridae</taxon>
        <taxon>Pentapetalae</taxon>
        <taxon>asterids</taxon>
        <taxon>campanulids</taxon>
        <taxon>Asterales</taxon>
        <taxon>Asteraceae</taxon>
        <taxon>Asteroideae</taxon>
        <taxon>Heliantheae alliance</taxon>
        <taxon>Madieae</taxon>
        <taxon>Madiinae</taxon>
        <taxon>Deinandra</taxon>
    </lineage>
</organism>
<feature type="region of interest" description="Disordered" evidence="1">
    <location>
        <begin position="16"/>
        <end position="35"/>
    </location>
</feature>
<dbReference type="AlphaFoldDB" id="A0AAP0C934"/>
<comment type="caution">
    <text evidence="2">The sequence shown here is derived from an EMBL/GenBank/DDBJ whole genome shotgun (WGS) entry which is preliminary data.</text>
</comment>
<gene>
    <name evidence="2" type="ORF">SSX86_031898</name>
</gene>
<protein>
    <recommendedName>
        <fullName evidence="4">Serine-rich protein-like protein</fullName>
    </recommendedName>
</protein>
<evidence type="ECO:0000313" key="3">
    <source>
        <dbReference type="Proteomes" id="UP001408789"/>
    </source>
</evidence>
<name>A0AAP0C934_9ASTR</name>
<proteinExistence type="predicted"/>
<feature type="region of interest" description="Disordered" evidence="1">
    <location>
        <begin position="156"/>
        <end position="182"/>
    </location>
</feature>
<reference evidence="2 3" key="1">
    <citation type="submission" date="2024-04" db="EMBL/GenBank/DDBJ databases">
        <title>The reference genome of an endangered Asteraceae, Deinandra increscens subsp. villosa, native to the Central Coast of California.</title>
        <authorList>
            <person name="Guilliams M."/>
            <person name="Hasenstab-Lehman K."/>
            <person name="Meyer R."/>
            <person name="Mcevoy S."/>
        </authorList>
    </citation>
    <scope>NUCLEOTIDE SEQUENCE [LARGE SCALE GENOMIC DNA]</scope>
    <source>
        <tissue evidence="2">Leaf</tissue>
    </source>
</reference>
<keyword evidence="3" id="KW-1185">Reference proteome</keyword>
<dbReference type="EMBL" id="JBCNJP010008254">
    <property type="protein sequence ID" value="KAK9049133.1"/>
    <property type="molecule type" value="Genomic_DNA"/>
</dbReference>
<accession>A0AAP0C934</accession>
<dbReference type="PANTHER" id="PTHR33132:SF135">
    <property type="entry name" value="OS02G0799700 PROTEIN"/>
    <property type="match status" value="1"/>
</dbReference>